<keyword evidence="4" id="KW-0238">DNA-binding</keyword>
<evidence type="ECO:0000256" key="2">
    <source>
        <dbReference type="ARBA" id="ARBA00010961"/>
    </source>
</evidence>
<evidence type="ECO:0000313" key="8">
    <source>
        <dbReference type="EMBL" id="BFD45928.1"/>
    </source>
</evidence>
<dbReference type="AlphaFoldDB" id="A0AAT9G7V5"/>
<dbReference type="GO" id="GO:0004803">
    <property type="term" value="F:transposase activity"/>
    <property type="evidence" value="ECO:0007669"/>
    <property type="project" value="InterPro"/>
</dbReference>
<dbReference type="EMBL" id="AP029170">
    <property type="protein sequence ID" value="BFD45928.1"/>
    <property type="molecule type" value="Genomic_DNA"/>
</dbReference>
<dbReference type="EMBL" id="AP029170">
    <property type="protein sequence ID" value="BFD45825.1"/>
    <property type="molecule type" value="Genomic_DNA"/>
</dbReference>
<dbReference type="GO" id="GO:0006313">
    <property type="term" value="P:DNA transposition"/>
    <property type="evidence" value="ECO:0007669"/>
    <property type="project" value="InterPro"/>
</dbReference>
<evidence type="ECO:0000256" key="4">
    <source>
        <dbReference type="ARBA" id="ARBA00023125"/>
    </source>
</evidence>
<dbReference type="InterPro" id="IPR001207">
    <property type="entry name" value="Transposase_mutator"/>
</dbReference>
<comment type="similarity">
    <text evidence="2">Belongs to the transposase mutator family.</text>
</comment>
<evidence type="ECO:0008006" key="9">
    <source>
        <dbReference type="Google" id="ProtNLM"/>
    </source>
</evidence>
<evidence type="ECO:0000313" key="7">
    <source>
        <dbReference type="EMBL" id="BFD45825.1"/>
    </source>
</evidence>
<proteinExistence type="inferred from homology"/>
<dbReference type="GO" id="GO:0003677">
    <property type="term" value="F:DNA binding"/>
    <property type="evidence" value="ECO:0007669"/>
    <property type="project" value="UniProtKB-KW"/>
</dbReference>
<evidence type="ECO:0000256" key="3">
    <source>
        <dbReference type="ARBA" id="ARBA00022578"/>
    </source>
</evidence>
<dbReference type="Pfam" id="PF00872">
    <property type="entry name" value="Transposase_mut"/>
    <property type="match status" value="1"/>
</dbReference>
<sequence length="84" mass="9339">MNKKTNESIKQAVDLLIDNDTDVNTILKEGGLLKELTKRLIEKALQSEMNNHLGYDKYSRADNDNARNGITIPNAKPPLSAVES</sequence>
<keyword evidence="3" id="KW-0815">Transposition</keyword>
<feature type="compositionally biased region" description="Basic and acidic residues" evidence="6">
    <location>
        <begin position="55"/>
        <end position="65"/>
    </location>
</feature>
<feature type="region of interest" description="Disordered" evidence="6">
    <location>
        <begin position="55"/>
        <end position="84"/>
    </location>
</feature>
<keyword evidence="5" id="KW-0233">DNA recombination</keyword>
<organism evidence="8">
    <name type="scientific">Candidatus Tisiphia endosymbiont of Sergentomyia squamirostris</name>
    <dbReference type="NCBI Taxonomy" id="3113639"/>
    <lineage>
        <taxon>Bacteria</taxon>
        <taxon>Pseudomonadati</taxon>
        <taxon>Pseudomonadota</taxon>
        <taxon>Alphaproteobacteria</taxon>
        <taxon>Rickettsiales</taxon>
        <taxon>Rickettsiaceae</taxon>
        <taxon>Rickettsieae</taxon>
        <taxon>Candidatus Tisiphia</taxon>
    </lineage>
</organism>
<reference evidence="8" key="1">
    <citation type="submission" date="2024-01" db="EMBL/GenBank/DDBJ databases">
        <title>Sequencing the genomes of a sandfly, Sergentomyia squamirostris, and its two endosymbionts.</title>
        <authorList>
            <person name="Itokawa K."/>
            <person name="Sanjoba C."/>
        </authorList>
    </citation>
    <scope>NUCLEOTIDE SEQUENCE</scope>
    <source>
        <strain evidence="8">RiSSQ</strain>
    </source>
</reference>
<gene>
    <name evidence="7" type="ORF">DMENIID0002_04710</name>
    <name evidence="8" type="ORF">DMENIID0002_05740</name>
</gene>
<evidence type="ECO:0000256" key="6">
    <source>
        <dbReference type="SAM" id="MobiDB-lite"/>
    </source>
</evidence>
<accession>A0AAT9G7V5</accession>
<name>A0AAT9G7V5_9RICK</name>
<evidence type="ECO:0000256" key="5">
    <source>
        <dbReference type="ARBA" id="ARBA00023172"/>
    </source>
</evidence>
<comment type="function">
    <text evidence="1">Required for the transposition of the insertion element.</text>
</comment>
<protein>
    <recommendedName>
        <fullName evidence="9">Transposase</fullName>
    </recommendedName>
</protein>
<evidence type="ECO:0000256" key="1">
    <source>
        <dbReference type="ARBA" id="ARBA00002190"/>
    </source>
</evidence>